<dbReference type="InterPro" id="IPR036291">
    <property type="entry name" value="NAD(P)-bd_dom_sf"/>
</dbReference>
<dbReference type="OrthoDB" id="1152826at2759"/>
<comment type="caution">
    <text evidence="7">The sequence shown here is derived from an EMBL/GenBank/DDBJ whole genome shotgun (WGS) entry which is preliminary data.</text>
</comment>
<dbReference type="SMART" id="SM00846">
    <property type="entry name" value="Gp_dh_N"/>
    <property type="match status" value="1"/>
</dbReference>
<evidence type="ECO:0000313" key="8">
    <source>
        <dbReference type="Proteomes" id="UP000298327"/>
    </source>
</evidence>
<sequence length="546" mass="59462">MTLVSFPALPSPSALAPLIPTRKPCNTSSTSTQHTSLSHPHTMIIVSDTSTHQTSSNWPYERYIRYATHWHAAGPILSLHVDGRSSEASVPRSFPWPESSSDLLDGDLGRTGTESYEARAREKVRLLTRSDMIGKSLDSLQDVIVYRRRSAPSCGIPTSAIYTACTRDAVSIRQPHLNAVAPWFNFIKFMQQSADATRGAFIRDGSRAPQANPQPVGLTAGCIDSDARVESNGADYSEHDGSRREAKMGRGATYWAGKTSFDGTGGTCWGSDPAARCDGARSEGDETRMYGLMSDITGGSEAHVPRTIFECLLSLRRPEALGRKLEAQTETEALRELWRKRDRDAARTGAARLSRGRGPASQSGAARRSPPTHNRPLHIYAAKMVQVGINGFGRIGRIVLRNALLDKRIEVVAVNDPFITLDYMVYMFKYDTVHGRFKGSVEAKDGKLVVDGHAISVFNEKDPAAIPWGSVGAHYVVESSGVFTTIDKASAHLRGGAKKVIITAPSADAPMFVCGVNLDAYDPKYTVVSTTPFFSAHRYLIFLGVA</sequence>
<comment type="similarity">
    <text evidence="2">Belongs to the glyceraldehyde-3-phosphate dehydrogenase family.</text>
</comment>
<evidence type="ECO:0000256" key="5">
    <source>
        <dbReference type="SAM" id="MobiDB-lite"/>
    </source>
</evidence>
<dbReference type="GO" id="GO:0004365">
    <property type="term" value="F:glyceraldehyde-3-phosphate dehydrogenase (NAD+) (phosphorylating) activity"/>
    <property type="evidence" value="ECO:0007669"/>
    <property type="project" value="TreeGrafter"/>
</dbReference>
<dbReference type="PANTHER" id="PTHR10836:SF76">
    <property type="entry name" value="GLYCERALDEHYDE-3-PHOSPHATE DEHYDROGENASE-RELATED"/>
    <property type="match status" value="1"/>
</dbReference>
<keyword evidence="8" id="KW-1185">Reference proteome</keyword>
<dbReference type="InterPro" id="IPR020831">
    <property type="entry name" value="GlycerAld/Erythrose_P_DH"/>
</dbReference>
<protein>
    <recommendedName>
        <fullName evidence="6">Glyceraldehyde 3-phosphate dehydrogenase NAD(P) binding domain-containing protein</fullName>
    </recommendedName>
</protein>
<evidence type="ECO:0000313" key="7">
    <source>
        <dbReference type="EMBL" id="TFY55586.1"/>
    </source>
</evidence>
<dbReference type="EMBL" id="SEOQ01000902">
    <property type="protein sequence ID" value="TFY55586.1"/>
    <property type="molecule type" value="Genomic_DNA"/>
</dbReference>
<dbReference type="InterPro" id="IPR020828">
    <property type="entry name" value="GlycerAld_3-P_DH_NAD(P)-bd"/>
</dbReference>
<proteinExistence type="inferred from homology"/>
<dbReference type="Gene3D" id="3.40.50.720">
    <property type="entry name" value="NAD(P)-binding Rossmann-like Domain"/>
    <property type="match status" value="1"/>
</dbReference>
<feature type="region of interest" description="Disordered" evidence="5">
    <location>
        <begin position="345"/>
        <end position="374"/>
    </location>
</feature>
<gene>
    <name evidence="7" type="ORF">EVG20_g9265</name>
</gene>
<dbReference type="FunFam" id="3.40.50.720:FF:000020">
    <property type="entry name" value="Glyceraldehyde-3-phosphate dehydrogenase"/>
    <property type="match status" value="1"/>
</dbReference>
<name>A0A4Y9XZL0_9AGAM</name>
<reference evidence="7 8" key="1">
    <citation type="submission" date="2019-02" db="EMBL/GenBank/DDBJ databases">
        <title>Genome sequencing of the rare red list fungi Dentipellis fragilis.</title>
        <authorList>
            <person name="Buettner E."/>
            <person name="Kellner H."/>
        </authorList>
    </citation>
    <scope>NUCLEOTIDE SEQUENCE [LARGE SCALE GENOMIC DNA]</scope>
    <source>
        <strain evidence="7 8">DSM 105465</strain>
    </source>
</reference>
<dbReference type="Pfam" id="PF00044">
    <property type="entry name" value="Gp_dh_N"/>
    <property type="match status" value="1"/>
</dbReference>
<dbReference type="Proteomes" id="UP000298327">
    <property type="component" value="Unassembled WGS sequence"/>
</dbReference>
<keyword evidence="4" id="KW-0560">Oxidoreductase</keyword>
<dbReference type="GO" id="GO:0006096">
    <property type="term" value="P:glycolytic process"/>
    <property type="evidence" value="ECO:0007669"/>
    <property type="project" value="TreeGrafter"/>
</dbReference>
<evidence type="ECO:0000256" key="3">
    <source>
        <dbReference type="ARBA" id="ARBA00022490"/>
    </source>
</evidence>
<evidence type="ECO:0000256" key="1">
    <source>
        <dbReference type="ARBA" id="ARBA00004496"/>
    </source>
</evidence>
<feature type="compositionally biased region" description="Low complexity" evidence="5">
    <location>
        <begin position="27"/>
        <end position="37"/>
    </location>
</feature>
<dbReference type="CDD" id="cd05214">
    <property type="entry name" value="GAPDH_I_N"/>
    <property type="match status" value="1"/>
</dbReference>
<organism evidence="7 8">
    <name type="scientific">Dentipellis fragilis</name>
    <dbReference type="NCBI Taxonomy" id="205917"/>
    <lineage>
        <taxon>Eukaryota</taxon>
        <taxon>Fungi</taxon>
        <taxon>Dikarya</taxon>
        <taxon>Basidiomycota</taxon>
        <taxon>Agaricomycotina</taxon>
        <taxon>Agaricomycetes</taxon>
        <taxon>Russulales</taxon>
        <taxon>Hericiaceae</taxon>
        <taxon>Dentipellis</taxon>
    </lineage>
</organism>
<dbReference type="PANTHER" id="PTHR10836">
    <property type="entry name" value="GLYCERALDEHYDE 3-PHOSPHATE DEHYDROGENASE"/>
    <property type="match status" value="1"/>
</dbReference>
<keyword evidence="3" id="KW-0963">Cytoplasm</keyword>
<feature type="domain" description="Glyceraldehyde 3-phosphate dehydrogenase NAD(P) binding" evidence="6">
    <location>
        <begin position="385"/>
        <end position="529"/>
    </location>
</feature>
<dbReference type="SUPFAM" id="SSF51735">
    <property type="entry name" value="NAD(P)-binding Rossmann-fold domains"/>
    <property type="match status" value="1"/>
</dbReference>
<evidence type="ECO:0000256" key="4">
    <source>
        <dbReference type="ARBA" id="ARBA00023002"/>
    </source>
</evidence>
<evidence type="ECO:0000259" key="6">
    <source>
        <dbReference type="SMART" id="SM00846"/>
    </source>
</evidence>
<dbReference type="GO" id="GO:0005829">
    <property type="term" value="C:cytosol"/>
    <property type="evidence" value="ECO:0007669"/>
    <property type="project" value="TreeGrafter"/>
</dbReference>
<dbReference type="AlphaFoldDB" id="A0A4Y9XZL0"/>
<dbReference type="STRING" id="205917.A0A4Y9XZL0"/>
<accession>A0A4Y9XZL0</accession>
<feature type="region of interest" description="Disordered" evidence="5">
    <location>
        <begin position="17"/>
        <end position="37"/>
    </location>
</feature>
<dbReference type="GO" id="GO:0051287">
    <property type="term" value="F:NAD binding"/>
    <property type="evidence" value="ECO:0007669"/>
    <property type="project" value="InterPro"/>
</dbReference>
<comment type="subcellular location">
    <subcellularLocation>
        <location evidence="1">Cytoplasm</location>
    </subcellularLocation>
</comment>
<evidence type="ECO:0000256" key="2">
    <source>
        <dbReference type="ARBA" id="ARBA00007406"/>
    </source>
</evidence>